<dbReference type="RefSeq" id="WP_277442466.1">
    <property type="nucleotide sequence ID" value="NZ_JAKOAV010000003.1"/>
</dbReference>
<accession>A0A9X4JVF0</accession>
<reference evidence="1" key="1">
    <citation type="submission" date="2022-02" db="EMBL/GenBank/DDBJ databases">
        <authorList>
            <person name="Leng L."/>
        </authorList>
    </citation>
    <scope>NUCLEOTIDE SEQUENCE</scope>
    <source>
        <strain evidence="1">JI</strain>
    </source>
</reference>
<evidence type="ECO:0008006" key="3">
    <source>
        <dbReference type="Google" id="ProtNLM"/>
    </source>
</evidence>
<gene>
    <name evidence="1" type="ORF">L7E55_02690</name>
</gene>
<evidence type="ECO:0000313" key="1">
    <source>
        <dbReference type="EMBL" id="MDF9407272.1"/>
    </source>
</evidence>
<sequence>MNECLDLVGLTLDDALERCEKLGLAVDILVTRPVQGISGERLRVVRYRYISGKMVLTVVFEDIRKGGSEGWPTR</sequence>
<dbReference type="EMBL" id="JAKOAV010000003">
    <property type="protein sequence ID" value="MDF9407272.1"/>
    <property type="molecule type" value="Genomic_DNA"/>
</dbReference>
<name>A0A9X4JVF0_9FIRM</name>
<organism evidence="1 2">
    <name type="scientific">Pelotomaculum isophthalicicum JI</name>
    <dbReference type="NCBI Taxonomy" id="947010"/>
    <lineage>
        <taxon>Bacteria</taxon>
        <taxon>Bacillati</taxon>
        <taxon>Bacillota</taxon>
        <taxon>Clostridia</taxon>
        <taxon>Eubacteriales</taxon>
        <taxon>Desulfotomaculaceae</taxon>
        <taxon>Pelotomaculum</taxon>
    </lineage>
</organism>
<dbReference type="Proteomes" id="UP001154312">
    <property type="component" value="Unassembled WGS sequence"/>
</dbReference>
<evidence type="ECO:0000313" key="2">
    <source>
        <dbReference type="Proteomes" id="UP001154312"/>
    </source>
</evidence>
<protein>
    <recommendedName>
        <fullName evidence="3">PASTA domain-containing protein</fullName>
    </recommendedName>
</protein>
<dbReference type="AlphaFoldDB" id="A0A9X4JVF0"/>
<comment type="caution">
    <text evidence="1">The sequence shown here is derived from an EMBL/GenBank/DDBJ whole genome shotgun (WGS) entry which is preliminary data.</text>
</comment>
<keyword evidence="2" id="KW-1185">Reference proteome</keyword>
<proteinExistence type="predicted"/>